<organism evidence="2 3">
    <name type="scientific">Thalassovita mangrovi</name>
    <dbReference type="NCBI Taxonomy" id="2692236"/>
    <lineage>
        <taxon>Bacteria</taxon>
        <taxon>Pseudomonadati</taxon>
        <taxon>Pseudomonadota</taxon>
        <taxon>Alphaproteobacteria</taxon>
        <taxon>Rhodobacterales</taxon>
        <taxon>Roseobacteraceae</taxon>
        <taxon>Thalassovita</taxon>
    </lineage>
</organism>
<dbReference type="EMBL" id="WWEN01000006">
    <property type="protein sequence ID" value="MYM56615.1"/>
    <property type="molecule type" value="Genomic_DNA"/>
</dbReference>
<feature type="compositionally biased region" description="Basic and acidic residues" evidence="1">
    <location>
        <begin position="162"/>
        <end position="172"/>
    </location>
</feature>
<comment type="caution">
    <text evidence="2">The sequence shown here is derived from an EMBL/GenBank/DDBJ whole genome shotgun (WGS) entry which is preliminary data.</text>
</comment>
<accession>A0A6L8LL63</accession>
<dbReference type="AlphaFoldDB" id="A0A6L8LL63"/>
<evidence type="ECO:0000256" key="1">
    <source>
        <dbReference type="SAM" id="MobiDB-lite"/>
    </source>
</evidence>
<protein>
    <submittedName>
        <fullName evidence="2">Uncharacterized protein</fullName>
    </submittedName>
</protein>
<name>A0A6L8LL63_9RHOB</name>
<dbReference type="Proteomes" id="UP000479043">
    <property type="component" value="Unassembled WGS sequence"/>
</dbReference>
<gene>
    <name evidence="2" type="ORF">GR167_14955</name>
</gene>
<evidence type="ECO:0000313" key="2">
    <source>
        <dbReference type="EMBL" id="MYM56615.1"/>
    </source>
</evidence>
<keyword evidence="3" id="KW-1185">Reference proteome</keyword>
<sequence length="227" mass="25671">METTPFLEHEVALVLGLSIDDVRRYLDDGVCKRSVELVTGFANVVCFPNFYDVVCLGVTHCLMPSNRLAQHRSVIGDEVANALFYFLGDQEVPDPLGTASCRQFRKSMLDWEEAGFLEGYPQLNEHERTVVLNNVLRTCLRTRKRILQNYLTNSQGNDVCRHNDFRASDRNRQGHGSEVLRPDTHRATGSAIKTRISPPSLGSFPYERPTLHWSKSFASSLQTQAAR</sequence>
<evidence type="ECO:0000313" key="3">
    <source>
        <dbReference type="Proteomes" id="UP000479043"/>
    </source>
</evidence>
<proteinExistence type="predicted"/>
<reference evidence="2 3" key="1">
    <citation type="submission" date="2020-01" db="EMBL/GenBank/DDBJ databases">
        <authorList>
            <person name="Chen S."/>
        </authorList>
    </citation>
    <scope>NUCLEOTIDE SEQUENCE [LARGE SCALE GENOMIC DNA]</scope>
    <source>
        <strain evidence="2 3">GS-10</strain>
    </source>
</reference>
<feature type="region of interest" description="Disordered" evidence="1">
    <location>
        <begin position="162"/>
        <end position="202"/>
    </location>
</feature>
<dbReference type="RefSeq" id="WP_160974508.1">
    <property type="nucleotide sequence ID" value="NZ_WWEN01000006.1"/>
</dbReference>